<dbReference type="Gene3D" id="3.30.420.10">
    <property type="entry name" value="Ribonuclease H-like superfamily/Ribonuclease H"/>
    <property type="match status" value="1"/>
</dbReference>
<dbReference type="InterPro" id="IPR036397">
    <property type="entry name" value="RNaseH_sf"/>
</dbReference>
<dbReference type="InterPro" id="IPR044730">
    <property type="entry name" value="RNase_H-like_dom_plant"/>
</dbReference>
<evidence type="ECO:0000313" key="2">
    <source>
        <dbReference type="EMBL" id="ABN09101.1"/>
    </source>
</evidence>
<reference evidence="2" key="2">
    <citation type="submission" date="2007-03" db="EMBL/GenBank/DDBJ databases">
        <authorList>
            <consortium name="The International Medicago Genome Annotation Group"/>
        </authorList>
    </citation>
    <scope>NUCLEOTIDE SEQUENCE</scope>
</reference>
<dbReference type="CDD" id="cd06222">
    <property type="entry name" value="RNase_H_like"/>
    <property type="match status" value="1"/>
</dbReference>
<name>A2Q681_MEDTR</name>
<dbReference type="PANTHER" id="PTHR47723">
    <property type="entry name" value="OS05G0353850 PROTEIN"/>
    <property type="match status" value="1"/>
</dbReference>
<dbReference type="InterPro" id="IPR002156">
    <property type="entry name" value="RNaseH_domain"/>
</dbReference>
<dbReference type="GO" id="GO:0004523">
    <property type="term" value="F:RNA-DNA hybrid ribonuclease activity"/>
    <property type="evidence" value="ECO:0007669"/>
    <property type="project" value="InterPro"/>
</dbReference>
<gene>
    <name evidence="2" type="ORF">MtrDRAFT_AC173289g22v1</name>
</gene>
<feature type="domain" description="RNase H type-1" evidence="1">
    <location>
        <begin position="8"/>
        <end position="138"/>
    </location>
</feature>
<dbReference type="EMBL" id="AC173289">
    <property type="protein sequence ID" value="ABN09101.1"/>
    <property type="molecule type" value="Genomic_DNA"/>
</dbReference>
<accession>A2Q681</accession>
<dbReference type="PANTHER" id="PTHR47723:SF19">
    <property type="entry name" value="POLYNUCLEOTIDYL TRANSFERASE, RIBONUCLEASE H-LIKE SUPERFAMILY PROTEIN"/>
    <property type="match status" value="1"/>
</dbReference>
<evidence type="ECO:0000259" key="1">
    <source>
        <dbReference type="PROSITE" id="PS50879"/>
    </source>
</evidence>
<reference evidence="2" key="1">
    <citation type="submission" date="2005-12" db="EMBL/GenBank/DDBJ databases">
        <authorList>
            <person name="Town C.D."/>
        </authorList>
    </citation>
    <scope>NUCLEOTIDE SEQUENCE</scope>
</reference>
<protein>
    <submittedName>
        <fullName evidence="2">Ribonuclease H</fullName>
    </submittedName>
</protein>
<dbReference type="PROSITE" id="PS50879">
    <property type="entry name" value="RNASE_H_1"/>
    <property type="match status" value="1"/>
</dbReference>
<proteinExistence type="predicted"/>
<dbReference type="SUPFAM" id="SSF53098">
    <property type="entry name" value="Ribonuclease H-like"/>
    <property type="match status" value="1"/>
</dbReference>
<dbReference type="InterPro" id="IPR012337">
    <property type="entry name" value="RNaseH-like_sf"/>
</dbReference>
<sequence>MIAWHPPTAPGLKINVDGSSFGNPGRAGFGGLIRNDVGGWIHGFSESCGRVSNLLVELYAILNGLQLAWDLGFRIITLEPDYKSALDLILDNDTTYHPHAIVLGRIRTLMSRDWSLLFNHTLREGNECADWLAKYDAQSDVSLKLWVSPPPQFAHVLLADASCVLRLRSS</sequence>
<dbReference type="AlphaFoldDB" id="A2Q681"/>
<dbReference type="GO" id="GO:0003676">
    <property type="term" value="F:nucleic acid binding"/>
    <property type="evidence" value="ECO:0007669"/>
    <property type="project" value="InterPro"/>
</dbReference>
<organism evidence="2">
    <name type="scientific">Medicago truncatula</name>
    <name type="common">Barrel medic</name>
    <name type="synonym">Medicago tribuloides</name>
    <dbReference type="NCBI Taxonomy" id="3880"/>
    <lineage>
        <taxon>Eukaryota</taxon>
        <taxon>Viridiplantae</taxon>
        <taxon>Streptophyta</taxon>
        <taxon>Embryophyta</taxon>
        <taxon>Tracheophyta</taxon>
        <taxon>Spermatophyta</taxon>
        <taxon>Magnoliopsida</taxon>
        <taxon>eudicotyledons</taxon>
        <taxon>Gunneridae</taxon>
        <taxon>Pentapetalae</taxon>
        <taxon>rosids</taxon>
        <taxon>fabids</taxon>
        <taxon>Fabales</taxon>
        <taxon>Fabaceae</taxon>
        <taxon>Papilionoideae</taxon>
        <taxon>50 kb inversion clade</taxon>
        <taxon>NPAAA clade</taxon>
        <taxon>Hologalegina</taxon>
        <taxon>IRL clade</taxon>
        <taxon>Trifolieae</taxon>
        <taxon>Medicago</taxon>
    </lineage>
</organism>
<dbReference type="Pfam" id="PF13456">
    <property type="entry name" value="RVT_3"/>
    <property type="match status" value="1"/>
</dbReference>
<dbReference type="InterPro" id="IPR053151">
    <property type="entry name" value="RNase_H-like"/>
</dbReference>